<feature type="domain" description="C2H2-type" evidence="10">
    <location>
        <begin position="93"/>
        <end position="120"/>
    </location>
</feature>
<keyword evidence="4 9" id="KW-0863">Zinc-finger</keyword>
<evidence type="ECO:0000256" key="6">
    <source>
        <dbReference type="ARBA" id="ARBA00023015"/>
    </source>
</evidence>
<sequence>MSVPITPHLPHYMFPQTPSTGKVLPQGFLPGSLPLPVMDPRMVCALGGYGNLLQSLGGGAAFPWASAMSPANVDHFRQLLATGGRLCRPKKRYICKYCHREFTKSYNLMIHERTHTDERPFPCDVCGKAFRR</sequence>
<keyword evidence="7" id="KW-0804">Transcription</keyword>
<evidence type="ECO:0000256" key="2">
    <source>
        <dbReference type="ARBA" id="ARBA00022723"/>
    </source>
</evidence>
<comment type="caution">
    <text evidence="11">The sequence shown here is derived from an EMBL/GenBank/DDBJ whole genome shotgun (WGS) entry which is preliminary data.</text>
</comment>
<dbReference type="PROSITE" id="PS00028">
    <property type="entry name" value="ZINC_FINGER_C2H2_1"/>
    <property type="match status" value="1"/>
</dbReference>
<reference evidence="11 12" key="1">
    <citation type="submission" date="2024-05" db="EMBL/GenBank/DDBJ databases">
        <authorList>
            <person name="Wallberg A."/>
        </authorList>
    </citation>
    <scope>NUCLEOTIDE SEQUENCE [LARGE SCALE GENOMIC DNA]</scope>
</reference>
<dbReference type="PANTHER" id="PTHR14196:SF0">
    <property type="entry name" value="PROTEIN BOWEL"/>
    <property type="match status" value="1"/>
</dbReference>
<dbReference type="GO" id="GO:0000981">
    <property type="term" value="F:DNA-binding transcription factor activity, RNA polymerase II-specific"/>
    <property type="evidence" value="ECO:0007669"/>
    <property type="project" value="TreeGrafter"/>
</dbReference>
<dbReference type="EMBL" id="CAXKWB010007674">
    <property type="protein sequence ID" value="CAL4088003.1"/>
    <property type="molecule type" value="Genomic_DNA"/>
</dbReference>
<dbReference type="InterPro" id="IPR050717">
    <property type="entry name" value="C2H2-ZF_Transcription_Reg"/>
</dbReference>
<keyword evidence="2" id="KW-0479">Metal-binding</keyword>
<evidence type="ECO:0000256" key="8">
    <source>
        <dbReference type="ARBA" id="ARBA00023242"/>
    </source>
</evidence>
<evidence type="ECO:0000256" key="1">
    <source>
        <dbReference type="ARBA" id="ARBA00004123"/>
    </source>
</evidence>
<evidence type="ECO:0000313" key="11">
    <source>
        <dbReference type="EMBL" id="CAL4088003.1"/>
    </source>
</evidence>
<dbReference type="PROSITE" id="PS50157">
    <property type="entry name" value="ZINC_FINGER_C2H2_2"/>
    <property type="match status" value="1"/>
</dbReference>
<evidence type="ECO:0000256" key="9">
    <source>
        <dbReference type="PROSITE-ProRule" id="PRU00042"/>
    </source>
</evidence>
<dbReference type="Proteomes" id="UP001497623">
    <property type="component" value="Unassembled WGS sequence"/>
</dbReference>
<evidence type="ECO:0000256" key="5">
    <source>
        <dbReference type="ARBA" id="ARBA00022833"/>
    </source>
</evidence>
<comment type="subcellular location">
    <subcellularLocation>
        <location evidence="1">Nucleus</location>
    </subcellularLocation>
</comment>
<proteinExistence type="predicted"/>
<keyword evidence="3" id="KW-0677">Repeat</keyword>
<evidence type="ECO:0000256" key="7">
    <source>
        <dbReference type="ARBA" id="ARBA00023163"/>
    </source>
</evidence>
<keyword evidence="8" id="KW-0539">Nucleus</keyword>
<dbReference type="AlphaFoldDB" id="A0AAV2QJ98"/>
<organism evidence="11 12">
    <name type="scientific">Meganyctiphanes norvegica</name>
    <name type="common">Northern krill</name>
    <name type="synonym">Thysanopoda norvegica</name>
    <dbReference type="NCBI Taxonomy" id="48144"/>
    <lineage>
        <taxon>Eukaryota</taxon>
        <taxon>Metazoa</taxon>
        <taxon>Ecdysozoa</taxon>
        <taxon>Arthropoda</taxon>
        <taxon>Crustacea</taxon>
        <taxon>Multicrustacea</taxon>
        <taxon>Malacostraca</taxon>
        <taxon>Eumalacostraca</taxon>
        <taxon>Eucarida</taxon>
        <taxon>Euphausiacea</taxon>
        <taxon>Euphausiidae</taxon>
        <taxon>Meganyctiphanes</taxon>
    </lineage>
</organism>
<gene>
    <name evidence="11" type="ORF">MNOR_LOCUS13422</name>
</gene>
<evidence type="ECO:0000313" key="12">
    <source>
        <dbReference type="Proteomes" id="UP001497623"/>
    </source>
</evidence>
<feature type="non-terminal residue" evidence="11">
    <location>
        <position position="132"/>
    </location>
</feature>
<dbReference type="GO" id="GO:0005634">
    <property type="term" value="C:nucleus"/>
    <property type="evidence" value="ECO:0007669"/>
    <property type="project" value="UniProtKB-SubCell"/>
</dbReference>
<accession>A0AAV2QJ98</accession>
<keyword evidence="12" id="KW-1185">Reference proteome</keyword>
<keyword evidence="6" id="KW-0805">Transcription regulation</keyword>
<dbReference type="FunFam" id="3.30.160.60:FF:000446">
    <property type="entry name" value="Zinc finger protein"/>
    <property type="match status" value="1"/>
</dbReference>
<dbReference type="GO" id="GO:0008270">
    <property type="term" value="F:zinc ion binding"/>
    <property type="evidence" value="ECO:0007669"/>
    <property type="project" value="UniProtKB-KW"/>
</dbReference>
<dbReference type="PANTHER" id="PTHR14196">
    <property type="entry name" value="ODD-SKIPPED - RELATED"/>
    <property type="match status" value="1"/>
</dbReference>
<dbReference type="InterPro" id="IPR036236">
    <property type="entry name" value="Znf_C2H2_sf"/>
</dbReference>
<evidence type="ECO:0000256" key="3">
    <source>
        <dbReference type="ARBA" id="ARBA00022737"/>
    </source>
</evidence>
<dbReference type="Pfam" id="PF00096">
    <property type="entry name" value="zf-C2H2"/>
    <property type="match status" value="1"/>
</dbReference>
<dbReference type="InterPro" id="IPR013087">
    <property type="entry name" value="Znf_C2H2_type"/>
</dbReference>
<protein>
    <recommendedName>
        <fullName evidence="10">C2H2-type domain-containing protein</fullName>
    </recommendedName>
</protein>
<dbReference type="FunFam" id="3.30.160.60:FF:000311">
    <property type="entry name" value="protein odd-skipped-related 2 isoform X1"/>
    <property type="match status" value="1"/>
</dbReference>
<dbReference type="Gene3D" id="3.30.160.60">
    <property type="entry name" value="Classic Zinc Finger"/>
    <property type="match status" value="2"/>
</dbReference>
<name>A0AAV2QJ98_MEGNR</name>
<keyword evidence="5" id="KW-0862">Zinc</keyword>
<dbReference type="GO" id="GO:0000977">
    <property type="term" value="F:RNA polymerase II transcription regulatory region sequence-specific DNA binding"/>
    <property type="evidence" value="ECO:0007669"/>
    <property type="project" value="TreeGrafter"/>
</dbReference>
<evidence type="ECO:0000259" key="10">
    <source>
        <dbReference type="PROSITE" id="PS50157"/>
    </source>
</evidence>
<evidence type="ECO:0000256" key="4">
    <source>
        <dbReference type="ARBA" id="ARBA00022771"/>
    </source>
</evidence>
<dbReference type="SUPFAM" id="SSF57667">
    <property type="entry name" value="beta-beta-alpha zinc fingers"/>
    <property type="match status" value="1"/>
</dbReference>